<evidence type="ECO:0000313" key="1">
    <source>
        <dbReference type="EnsemblMetazoa" id="Aqu2.1.09565_001"/>
    </source>
</evidence>
<protein>
    <submittedName>
        <fullName evidence="1">Uncharacterized protein</fullName>
    </submittedName>
</protein>
<reference evidence="1" key="1">
    <citation type="submission" date="2017-05" db="UniProtKB">
        <authorList>
            <consortium name="EnsemblMetazoa"/>
        </authorList>
    </citation>
    <scope>IDENTIFICATION</scope>
</reference>
<dbReference type="InParanoid" id="A0A1X7T5A3"/>
<name>A0A1X7T5A3_AMPQE</name>
<dbReference type="AlphaFoldDB" id="A0A1X7T5A3"/>
<sequence length="149" mass="17262">MMKGAAAGQNPSKKIGVKLKRASGLSREVVQICKWENSWKSDHTYRCHSYLTMSSISPSRRTCSRFFCPVCYTFASIHFTKIMKHIHHVHSFHSNFSVVFRISGCPRTYTNFLSYKKHIYRSHRNECHLGLERQIATMQSDVSDELAML</sequence>
<accession>A0A1X7T5A3</accession>
<organism evidence="1">
    <name type="scientific">Amphimedon queenslandica</name>
    <name type="common">Sponge</name>
    <dbReference type="NCBI Taxonomy" id="400682"/>
    <lineage>
        <taxon>Eukaryota</taxon>
        <taxon>Metazoa</taxon>
        <taxon>Porifera</taxon>
        <taxon>Demospongiae</taxon>
        <taxon>Heteroscleromorpha</taxon>
        <taxon>Haplosclerida</taxon>
        <taxon>Niphatidae</taxon>
        <taxon>Amphimedon</taxon>
    </lineage>
</organism>
<proteinExistence type="predicted"/>
<dbReference type="EnsemblMetazoa" id="Aqu2.1.09565_001">
    <property type="protein sequence ID" value="Aqu2.1.09565_001"/>
    <property type="gene ID" value="Aqu2.1.09565"/>
</dbReference>